<dbReference type="CDD" id="cd00038">
    <property type="entry name" value="CAP_ED"/>
    <property type="match status" value="1"/>
</dbReference>
<gene>
    <name evidence="2" type="ORF">DB30_02943</name>
</gene>
<name>A0A0C2A2R8_9BACT</name>
<sequence>MLELTTRLATVHRATSAAEREAIYRMRYQVRVDDRGQVESPGVDHAKQMVCTVNDELPDTIHFYTGEAAGVGEIDAVARMRRFNPGDVPDEVRERWSLDFVTNLDSLAIAEFSELLARPHVAASHDRLSVLSLFKAGFEACMEPGGADLIVFDAHPGLVTHYAKLVGARRYGGEPIERSAGKGVGVPMVIAVSDTQHLERVGSPLAPLSWKTFVLGRRAQADIGCFSVRFVDDVRDDVHPEQTWPMMEARFFRRGVERWSFFEGLRQAIIDELMARGRVREVGEGEQVVSEGGDDGEMFVVLDGSLEIIAGGKSVDVAGRGELIGEIAIVSPERRRTATIRALVPSKLLVLTHAALRSLALGDAEAGHQVMLNLTRFIAERFAEKARLVGSLDEEIERLRLELREAKQGAG</sequence>
<dbReference type="Gene3D" id="2.60.120.10">
    <property type="entry name" value="Jelly Rolls"/>
    <property type="match status" value="1"/>
</dbReference>
<dbReference type="RefSeq" id="WP_146658396.1">
    <property type="nucleotide sequence ID" value="NZ_JMCC02000021.1"/>
</dbReference>
<dbReference type="InterPro" id="IPR018490">
    <property type="entry name" value="cNMP-bd_dom_sf"/>
</dbReference>
<accession>A0A0C2A2R8</accession>
<dbReference type="EMBL" id="JMCC02000021">
    <property type="protein sequence ID" value="KIG17668.1"/>
    <property type="molecule type" value="Genomic_DNA"/>
</dbReference>
<reference evidence="2 3" key="1">
    <citation type="submission" date="2014-12" db="EMBL/GenBank/DDBJ databases">
        <title>Genome assembly of Enhygromyxa salina DSM 15201.</title>
        <authorList>
            <person name="Sharma G."/>
            <person name="Subramanian S."/>
        </authorList>
    </citation>
    <scope>NUCLEOTIDE SEQUENCE [LARGE SCALE GENOMIC DNA]</scope>
    <source>
        <strain evidence="2 3">DSM 15201</strain>
    </source>
</reference>
<protein>
    <recommendedName>
        <fullName evidence="1">Cyclic nucleotide-binding domain-containing protein</fullName>
    </recommendedName>
</protein>
<dbReference type="InterPro" id="IPR016181">
    <property type="entry name" value="Acyl_CoA_acyltransferase"/>
</dbReference>
<evidence type="ECO:0000313" key="3">
    <source>
        <dbReference type="Proteomes" id="UP000031599"/>
    </source>
</evidence>
<dbReference type="InterPro" id="IPR000595">
    <property type="entry name" value="cNMP-bd_dom"/>
</dbReference>
<dbReference type="SUPFAM" id="SSF55729">
    <property type="entry name" value="Acyl-CoA N-acyltransferases (Nat)"/>
    <property type="match status" value="1"/>
</dbReference>
<dbReference type="InterPro" id="IPR018488">
    <property type="entry name" value="cNMP-bd_CS"/>
</dbReference>
<dbReference type="Pfam" id="PF00027">
    <property type="entry name" value="cNMP_binding"/>
    <property type="match status" value="1"/>
</dbReference>
<comment type="caution">
    <text evidence="2">The sequence shown here is derived from an EMBL/GenBank/DDBJ whole genome shotgun (WGS) entry which is preliminary data.</text>
</comment>
<proteinExistence type="predicted"/>
<evidence type="ECO:0000259" key="1">
    <source>
        <dbReference type="PROSITE" id="PS50042"/>
    </source>
</evidence>
<dbReference type="PROSITE" id="PS00889">
    <property type="entry name" value="CNMP_BINDING_2"/>
    <property type="match status" value="1"/>
</dbReference>
<dbReference type="AlphaFoldDB" id="A0A0C2A2R8"/>
<dbReference type="SMART" id="SM00100">
    <property type="entry name" value="cNMP"/>
    <property type="match status" value="1"/>
</dbReference>
<organism evidence="2 3">
    <name type="scientific">Enhygromyxa salina</name>
    <dbReference type="NCBI Taxonomy" id="215803"/>
    <lineage>
        <taxon>Bacteria</taxon>
        <taxon>Pseudomonadati</taxon>
        <taxon>Myxococcota</taxon>
        <taxon>Polyangia</taxon>
        <taxon>Nannocystales</taxon>
        <taxon>Nannocystaceae</taxon>
        <taxon>Enhygromyxa</taxon>
    </lineage>
</organism>
<dbReference type="Proteomes" id="UP000031599">
    <property type="component" value="Unassembled WGS sequence"/>
</dbReference>
<feature type="domain" description="Cyclic nucleotide-binding" evidence="1">
    <location>
        <begin position="261"/>
        <end position="377"/>
    </location>
</feature>
<dbReference type="SUPFAM" id="SSF51206">
    <property type="entry name" value="cAMP-binding domain-like"/>
    <property type="match status" value="1"/>
</dbReference>
<dbReference type="Gene3D" id="3.40.630.30">
    <property type="match status" value="1"/>
</dbReference>
<evidence type="ECO:0000313" key="2">
    <source>
        <dbReference type="EMBL" id="KIG17668.1"/>
    </source>
</evidence>
<dbReference type="InterPro" id="IPR014710">
    <property type="entry name" value="RmlC-like_jellyroll"/>
</dbReference>
<dbReference type="PROSITE" id="PS50042">
    <property type="entry name" value="CNMP_BINDING_3"/>
    <property type="match status" value="1"/>
</dbReference>